<dbReference type="SMART" id="SM00363">
    <property type="entry name" value="S4"/>
    <property type="match status" value="1"/>
</dbReference>
<dbReference type="Pfam" id="PF01479">
    <property type="entry name" value="S4"/>
    <property type="match status" value="1"/>
</dbReference>
<dbReference type="AlphaFoldDB" id="A0A5E6MID7"/>
<dbReference type="InterPro" id="IPR006145">
    <property type="entry name" value="PsdUridine_synth_RsuA/RluA"/>
</dbReference>
<name>A0A5E6MID7_9BACT</name>
<sequence length="246" mass="27228">MRLNQYLARCGLGSRRGVEPLIFEGRVTVNGLVQSGLAVQVEEGDAVAIDGRPVHPASTLTVLLHKPRGFLCTSSDPRGRQTVYELLPPRWRSLRYIGRLDRDSEGLLLFTSDGLLIQRLAHPRHKVSKVYEVECDHPLEATRVATLLRGCRIQGRTASLDSFHLLGSRRVRVVVHQGMKRQIRLMFQGLGYKVIRLVRVALGPLTLGSLAAGQYRLLSRSETEALLHAAAPSSPAAPGRHRARSL</sequence>
<evidence type="ECO:0000313" key="6">
    <source>
        <dbReference type="EMBL" id="VVM07993.1"/>
    </source>
</evidence>
<reference evidence="6 7" key="1">
    <citation type="submission" date="2019-09" db="EMBL/GenBank/DDBJ databases">
        <authorList>
            <person name="Cremers G."/>
        </authorList>
    </citation>
    <scope>NUCLEOTIDE SEQUENCE [LARGE SCALE GENOMIC DNA]</scope>
    <source>
        <strain evidence="6">4A</strain>
    </source>
</reference>
<dbReference type="InterPro" id="IPR002942">
    <property type="entry name" value="S4_RNA-bd"/>
</dbReference>
<evidence type="ECO:0000256" key="3">
    <source>
        <dbReference type="PROSITE-ProRule" id="PRU00182"/>
    </source>
</evidence>
<dbReference type="Gene3D" id="3.30.70.580">
    <property type="entry name" value="Pseudouridine synthase I, catalytic domain, N-terminal subdomain"/>
    <property type="match status" value="1"/>
</dbReference>
<dbReference type="CDD" id="cd00165">
    <property type="entry name" value="S4"/>
    <property type="match status" value="1"/>
</dbReference>
<dbReference type="InterPro" id="IPR042092">
    <property type="entry name" value="PsdUridine_s_RsuA/RluB/E/F_cat"/>
</dbReference>
<protein>
    <recommendedName>
        <fullName evidence="4">Pseudouridine synthase</fullName>
        <ecNumber evidence="4">5.4.99.-</ecNumber>
    </recommendedName>
</protein>
<accession>A0A5E6MID7</accession>
<keyword evidence="2 4" id="KW-0413">Isomerase</keyword>
<feature type="domain" description="RNA-binding S4" evidence="5">
    <location>
        <begin position="1"/>
        <end position="58"/>
    </location>
</feature>
<gene>
    <name evidence="6" type="primary">rluB</name>
    <name evidence="6" type="ORF">MAMT_02038</name>
</gene>
<dbReference type="SUPFAM" id="SSF55174">
    <property type="entry name" value="Alpha-L RNA-binding motif"/>
    <property type="match status" value="1"/>
</dbReference>
<dbReference type="InterPro" id="IPR020094">
    <property type="entry name" value="TruA/RsuA/RluB/E/F_N"/>
</dbReference>
<dbReference type="GO" id="GO:0003723">
    <property type="term" value="F:RNA binding"/>
    <property type="evidence" value="ECO:0007669"/>
    <property type="project" value="UniProtKB-KW"/>
</dbReference>
<dbReference type="NCBIfam" id="TIGR00093">
    <property type="entry name" value="pseudouridine synthase"/>
    <property type="match status" value="1"/>
</dbReference>
<dbReference type="FunFam" id="3.10.290.10:FF:000003">
    <property type="entry name" value="Pseudouridine synthase"/>
    <property type="match status" value="1"/>
</dbReference>
<dbReference type="InterPro" id="IPR050343">
    <property type="entry name" value="RsuA_PseudoU_synthase"/>
</dbReference>
<evidence type="ECO:0000256" key="2">
    <source>
        <dbReference type="ARBA" id="ARBA00023235"/>
    </source>
</evidence>
<dbReference type="InterPro" id="IPR036986">
    <property type="entry name" value="S4_RNA-bd_sf"/>
</dbReference>
<dbReference type="InterPro" id="IPR018496">
    <property type="entry name" value="PsdUridine_synth_RsuA/RluB_CS"/>
</dbReference>
<dbReference type="PANTHER" id="PTHR47683">
    <property type="entry name" value="PSEUDOURIDINE SYNTHASE FAMILY PROTEIN-RELATED"/>
    <property type="match status" value="1"/>
</dbReference>
<evidence type="ECO:0000259" key="5">
    <source>
        <dbReference type="SMART" id="SM00363"/>
    </source>
</evidence>
<dbReference type="Gene3D" id="3.30.70.1560">
    <property type="entry name" value="Alpha-L RNA-binding motif"/>
    <property type="match status" value="1"/>
</dbReference>
<dbReference type="Gene3D" id="3.10.290.10">
    <property type="entry name" value="RNA-binding S4 domain"/>
    <property type="match status" value="1"/>
</dbReference>
<dbReference type="PROSITE" id="PS50889">
    <property type="entry name" value="S4"/>
    <property type="match status" value="1"/>
</dbReference>
<dbReference type="Pfam" id="PF00849">
    <property type="entry name" value="PseudoU_synth_2"/>
    <property type="match status" value="1"/>
</dbReference>
<organism evidence="6 7">
    <name type="scientific">Methylacidimicrobium tartarophylax</name>
    <dbReference type="NCBI Taxonomy" id="1041768"/>
    <lineage>
        <taxon>Bacteria</taxon>
        <taxon>Pseudomonadati</taxon>
        <taxon>Verrucomicrobiota</taxon>
        <taxon>Methylacidimicrobium</taxon>
    </lineage>
</organism>
<keyword evidence="3" id="KW-0694">RNA-binding</keyword>
<dbReference type="InterPro" id="IPR020103">
    <property type="entry name" value="PsdUridine_synth_cat_dom_sf"/>
</dbReference>
<evidence type="ECO:0000313" key="7">
    <source>
        <dbReference type="Proteomes" id="UP000334923"/>
    </source>
</evidence>
<dbReference type="GO" id="GO:0000455">
    <property type="term" value="P:enzyme-directed rRNA pseudouridine synthesis"/>
    <property type="evidence" value="ECO:0007669"/>
    <property type="project" value="UniProtKB-ARBA"/>
</dbReference>
<dbReference type="InterPro" id="IPR000748">
    <property type="entry name" value="PsdUridine_synth_RsuA/RluB/E/F"/>
</dbReference>
<dbReference type="OrthoDB" id="9807213at2"/>
<dbReference type="EMBL" id="CABFVA020000116">
    <property type="protein sequence ID" value="VVM07993.1"/>
    <property type="molecule type" value="Genomic_DNA"/>
</dbReference>
<proteinExistence type="inferred from homology"/>
<evidence type="ECO:0000256" key="4">
    <source>
        <dbReference type="RuleBase" id="RU003887"/>
    </source>
</evidence>
<dbReference type="EC" id="5.4.99.-" evidence="4"/>
<dbReference type="PANTHER" id="PTHR47683:SF2">
    <property type="entry name" value="RNA-BINDING S4 DOMAIN-CONTAINING PROTEIN"/>
    <property type="match status" value="1"/>
</dbReference>
<dbReference type="SUPFAM" id="SSF55120">
    <property type="entry name" value="Pseudouridine synthase"/>
    <property type="match status" value="1"/>
</dbReference>
<dbReference type="Proteomes" id="UP000334923">
    <property type="component" value="Unassembled WGS sequence"/>
</dbReference>
<keyword evidence="7" id="KW-1185">Reference proteome</keyword>
<dbReference type="PROSITE" id="PS01149">
    <property type="entry name" value="PSI_RSU"/>
    <property type="match status" value="1"/>
</dbReference>
<evidence type="ECO:0000256" key="1">
    <source>
        <dbReference type="ARBA" id="ARBA00008348"/>
    </source>
</evidence>
<dbReference type="GO" id="GO:0120159">
    <property type="term" value="F:rRNA pseudouridine synthase activity"/>
    <property type="evidence" value="ECO:0007669"/>
    <property type="project" value="UniProtKB-ARBA"/>
</dbReference>
<comment type="similarity">
    <text evidence="1 4">Belongs to the pseudouridine synthase RsuA family.</text>
</comment>